<proteinExistence type="predicted"/>
<protein>
    <submittedName>
        <fullName evidence="4">Putative membrane protein</fullName>
    </submittedName>
</protein>
<dbReference type="Pfam" id="PF13845">
    <property type="entry name" value="Septum_form"/>
    <property type="match status" value="1"/>
</dbReference>
<comment type="caution">
    <text evidence="4">The sequence shown here is derived from an EMBL/GenBank/DDBJ whole genome shotgun (WGS) entry which is preliminary data.</text>
</comment>
<feature type="compositionally biased region" description="Low complexity" evidence="1">
    <location>
        <begin position="40"/>
        <end position="51"/>
    </location>
</feature>
<keyword evidence="5" id="KW-1185">Reference proteome</keyword>
<dbReference type="EMBL" id="LKST01000004">
    <property type="protein sequence ID" value="KQB83372.1"/>
    <property type="molecule type" value="Genomic_DNA"/>
</dbReference>
<feature type="chain" id="PRO_5006187045" evidence="2">
    <location>
        <begin position="34"/>
        <end position="359"/>
    </location>
</feature>
<feature type="signal peptide" evidence="2">
    <location>
        <begin position="1"/>
        <end position="33"/>
    </location>
</feature>
<sequence length="359" mass="37248">MSLPKTWRTALSVRIALVGALTSAVCLVSFHYAAGHDDTAPQAAPSTTSSAHAEETEGAAAKKEAQPFTAAQPGACLSWDVAEDGTVSHFREAPCEGDHRFEVSARQDLGTYPSSEFGDNAAPPDVTRQAQLRSELCHNPTLRYLDGRFDPSGRYSIASILPPAEAWAAGDRTMLCGLQSTNPAGTPEITHGTVSSQDQARVTQPGQCVSVNAANSLGVVDCGEDHQLETTAVVNLLETFPESTPSVEDQDNHLQEVCTKAAEDYLGGPENLEKTTLQIYWGSIPAESWIGGSHSVNCSLISAHGENGFNSLRGSATGEFTINGAPPAPAADAGATEAGAAPGAEQGAPGVPGQEAAAP</sequence>
<feature type="region of interest" description="Disordered" evidence="1">
    <location>
        <begin position="320"/>
        <end position="359"/>
    </location>
</feature>
<accession>A0A0Q0YBK5</accession>
<dbReference type="STRING" id="1544416.Cocul_02347"/>
<feature type="compositionally biased region" description="Low complexity" evidence="1">
    <location>
        <begin position="330"/>
        <end position="353"/>
    </location>
</feature>
<evidence type="ECO:0000313" key="4">
    <source>
        <dbReference type="EMBL" id="KQB83372.1"/>
    </source>
</evidence>
<feature type="domain" description="Septum formation-related" evidence="3">
    <location>
        <begin position="74"/>
        <end position="298"/>
    </location>
</feature>
<gene>
    <name evidence="4" type="ORF">Cocul_02347</name>
</gene>
<evidence type="ECO:0000256" key="2">
    <source>
        <dbReference type="SAM" id="SignalP"/>
    </source>
</evidence>
<name>A0A0Q0YBK5_9CORY</name>
<feature type="compositionally biased region" description="Basic and acidic residues" evidence="1">
    <location>
        <begin position="52"/>
        <end position="65"/>
    </location>
</feature>
<dbReference type="AlphaFoldDB" id="A0A0Q0YBK5"/>
<dbReference type="PATRIC" id="fig|1544416.3.peg.2352"/>
<dbReference type="Proteomes" id="UP000050517">
    <property type="component" value="Unassembled WGS sequence"/>
</dbReference>
<evidence type="ECO:0000256" key="1">
    <source>
        <dbReference type="SAM" id="MobiDB-lite"/>
    </source>
</evidence>
<reference evidence="4 5" key="1">
    <citation type="submission" date="2015-10" db="EMBL/GenBank/DDBJ databases">
        <title>Corynebacteirum lowii and Corynebacterium oculi species nova, derived from human clinical disease and and emended description of Corynebacterium mastiditis.</title>
        <authorList>
            <person name="Bernard K."/>
            <person name="Pacheco A.L."/>
            <person name="Mcdougall C."/>
            <person name="Burtx T."/>
            <person name="Weibe D."/>
            <person name="Tyler S."/>
            <person name="Olson A.B."/>
            <person name="Cnockaert M."/>
            <person name="Eguchi H."/>
            <person name="Kuwahara T."/>
            <person name="Nakayama-Imaohji H."/>
            <person name="Boudewijins M."/>
            <person name="Van Hoecke F."/>
            <person name="Bernier A.-M."/>
            <person name="Vandamme P."/>
        </authorList>
    </citation>
    <scope>NUCLEOTIDE SEQUENCE [LARGE SCALE GENOMIC DNA]</scope>
    <source>
        <strain evidence="4 5">NML 130210</strain>
    </source>
</reference>
<evidence type="ECO:0000313" key="5">
    <source>
        <dbReference type="Proteomes" id="UP000050517"/>
    </source>
</evidence>
<dbReference type="RefSeq" id="WP_082422312.1">
    <property type="nucleotide sequence ID" value="NZ_LKST01000004.1"/>
</dbReference>
<evidence type="ECO:0000259" key="3">
    <source>
        <dbReference type="Pfam" id="PF13845"/>
    </source>
</evidence>
<feature type="region of interest" description="Disordered" evidence="1">
    <location>
        <begin position="39"/>
        <end position="67"/>
    </location>
</feature>
<dbReference type="InterPro" id="IPR026004">
    <property type="entry name" value="Septum_form"/>
</dbReference>
<keyword evidence="2" id="KW-0732">Signal</keyword>
<dbReference type="OrthoDB" id="4266126at2"/>
<organism evidence="4 5">
    <name type="scientific">Corynebacterium oculi</name>
    <dbReference type="NCBI Taxonomy" id="1544416"/>
    <lineage>
        <taxon>Bacteria</taxon>
        <taxon>Bacillati</taxon>
        <taxon>Actinomycetota</taxon>
        <taxon>Actinomycetes</taxon>
        <taxon>Mycobacteriales</taxon>
        <taxon>Corynebacteriaceae</taxon>
        <taxon>Corynebacterium</taxon>
    </lineage>
</organism>